<name>A0A024GC07_9STRA</name>
<evidence type="ECO:0008006" key="9">
    <source>
        <dbReference type="Google" id="ProtNLM"/>
    </source>
</evidence>
<dbReference type="Gene3D" id="3.10.660.10">
    <property type="entry name" value="DPH Zinc finger"/>
    <property type="match status" value="1"/>
</dbReference>
<dbReference type="InterPro" id="IPR018253">
    <property type="entry name" value="DnaJ_domain_CS"/>
</dbReference>
<dbReference type="InterPro" id="IPR007872">
    <property type="entry name" value="DPH_MB_dom"/>
</dbReference>
<dbReference type="Proteomes" id="UP000053237">
    <property type="component" value="Unassembled WGS sequence"/>
</dbReference>
<comment type="caution">
    <text evidence="7">The sequence shown here is derived from an EMBL/GenBank/DDBJ whole genome shotgun (WGS) entry which is preliminary data.</text>
</comment>
<dbReference type="GO" id="GO:0001671">
    <property type="term" value="F:ATPase activator activity"/>
    <property type="evidence" value="ECO:0007669"/>
    <property type="project" value="TreeGrafter"/>
</dbReference>
<comment type="similarity">
    <text evidence="1">Belongs to the DPH4 family.</text>
</comment>
<keyword evidence="4" id="KW-0408">Iron</keyword>
<dbReference type="PANTHER" id="PTHR45255">
    <property type="entry name" value="DNAJ HOMOLOG SUBFAMILY C MEMBER 24"/>
    <property type="match status" value="1"/>
</dbReference>
<evidence type="ECO:0000256" key="2">
    <source>
        <dbReference type="ARBA" id="ARBA00022723"/>
    </source>
</evidence>
<dbReference type="InParanoid" id="A0A024GC07"/>
<evidence type="ECO:0000259" key="6">
    <source>
        <dbReference type="PROSITE" id="PS51074"/>
    </source>
</evidence>
<dbReference type="Pfam" id="PF05207">
    <property type="entry name" value="Zn_ribbon_CSL"/>
    <property type="match status" value="1"/>
</dbReference>
<dbReference type="OrthoDB" id="164807at2759"/>
<accession>A0A024GC07</accession>
<evidence type="ECO:0000256" key="1">
    <source>
        <dbReference type="ARBA" id="ARBA00006169"/>
    </source>
</evidence>
<keyword evidence="8" id="KW-1185">Reference proteome</keyword>
<dbReference type="GO" id="GO:0008198">
    <property type="term" value="F:ferrous iron binding"/>
    <property type="evidence" value="ECO:0007669"/>
    <property type="project" value="TreeGrafter"/>
</dbReference>
<dbReference type="InterPro" id="IPR036869">
    <property type="entry name" value="J_dom_sf"/>
</dbReference>
<dbReference type="InterPro" id="IPR036671">
    <property type="entry name" value="DPH_MB_sf"/>
</dbReference>
<protein>
    <recommendedName>
        <fullName evidence="9">Diphthamide biosynthesis protein 4</fullName>
    </recommendedName>
</protein>
<organism evidence="7 8">
    <name type="scientific">Albugo candida</name>
    <dbReference type="NCBI Taxonomy" id="65357"/>
    <lineage>
        <taxon>Eukaryota</taxon>
        <taxon>Sar</taxon>
        <taxon>Stramenopiles</taxon>
        <taxon>Oomycota</taxon>
        <taxon>Peronosporomycetes</taxon>
        <taxon>Albuginales</taxon>
        <taxon>Albuginaceae</taxon>
        <taxon>Albugo</taxon>
    </lineage>
</organism>
<dbReference type="PROSITE" id="PS00636">
    <property type="entry name" value="DNAJ_1"/>
    <property type="match status" value="1"/>
</dbReference>
<gene>
    <name evidence="7" type="ORF">BN9_049980</name>
</gene>
<evidence type="ECO:0000313" key="7">
    <source>
        <dbReference type="EMBL" id="CCI44214.1"/>
    </source>
</evidence>
<dbReference type="PANTHER" id="PTHR45255:SF1">
    <property type="entry name" value="DNAJ HOMOLOG SUBFAMILY C MEMBER 24"/>
    <property type="match status" value="1"/>
</dbReference>
<dbReference type="PROSITE" id="PS50076">
    <property type="entry name" value="DNAJ_2"/>
    <property type="match status" value="1"/>
</dbReference>
<keyword evidence="3" id="KW-0862">Zinc</keyword>
<dbReference type="PRINTS" id="PR00625">
    <property type="entry name" value="JDOMAIN"/>
</dbReference>
<dbReference type="Gene3D" id="1.10.287.110">
    <property type="entry name" value="DnaJ domain"/>
    <property type="match status" value="1"/>
</dbReference>
<evidence type="ECO:0000256" key="3">
    <source>
        <dbReference type="ARBA" id="ARBA00022833"/>
    </source>
</evidence>
<dbReference type="SUPFAM" id="SSF46565">
    <property type="entry name" value="Chaperone J-domain"/>
    <property type="match status" value="1"/>
</dbReference>
<dbReference type="Pfam" id="PF00226">
    <property type="entry name" value="DnaJ"/>
    <property type="match status" value="1"/>
</dbReference>
<reference evidence="7 8" key="1">
    <citation type="submission" date="2012-05" db="EMBL/GenBank/DDBJ databases">
        <title>Recombination and specialization in a pathogen metapopulation.</title>
        <authorList>
            <person name="Gardiner A."/>
            <person name="Kemen E."/>
            <person name="Schultz-Larsen T."/>
            <person name="MacLean D."/>
            <person name="Van Oosterhout C."/>
            <person name="Jones J.D.G."/>
        </authorList>
    </citation>
    <scope>NUCLEOTIDE SEQUENCE [LARGE SCALE GENOMIC DNA]</scope>
    <source>
        <strain evidence="7 8">Ac Nc2</strain>
    </source>
</reference>
<dbReference type="PROSITE" id="PS51074">
    <property type="entry name" value="DPH_MB"/>
    <property type="match status" value="1"/>
</dbReference>
<proteinExistence type="inferred from homology"/>
<feature type="domain" description="J" evidence="5">
    <location>
        <begin position="2"/>
        <end position="72"/>
    </location>
</feature>
<dbReference type="EMBL" id="CAIX01000064">
    <property type="protein sequence ID" value="CCI44214.1"/>
    <property type="molecule type" value="Genomic_DNA"/>
</dbReference>
<keyword evidence="2" id="KW-0479">Metal-binding</keyword>
<dbReference type="SMART" id="SM00271">
    <property type="entry name" value="DnaJ"/>
    <property type="match status" value="1"/>
</dbReference>
<evidence type="ECO:0000313" key="8">
    <source>
        <dbReference type="Proteomes" id="UP000053237"/>
    </source>
</evidence>
<dbReference type="InterPro" id="IPR001623">
    <property type="entry name" value="DnaJ_domain"/>
</dbReference>
<dbReference type="CDD" id="cd06257">
    <property type="entry name" value="DnaJ"/>
    <property type="match status" value="1"/>
</dbReference>
<dbReference type="AlphaFoldDB" id="A0A024GC07"/>
<feature type="domain" description="DPH-type MB" evidence="6">
    <location>
        <begin position="82"/>
        <end position="144"/>
    </location>
</feature>
<dbReference type="SUPFAM" id="SSF144217">
    <property type="entry name" value="CSL zinc finger"/>
    <property type="match status" value="1"/>
</dbReference>
<sequence>MTLYDILGVSPTSTAKDIRTAFRTKARKIHPDKRQLNDDKYDDSSEASFVELQQAYDVLGDEKCRQEYDKTLLHKSTTSARISQEVFLDELQTTQVDTLEGTSTCYSVACRCGDAYRIWDEELEEDINIVPCDGCSLYIRIKTRQSVCY</sequence>
<evidence type="ECO:0000259" key="5">
    <source>
        <dbReference type="PROSITE" id="PS50076"/>
    </source>
</evidence>
<evidence type="ECO:0000256" key="4">
    <source>
        <dbReference type="ARBA" id="ARBA00023004"/>
    </source>
</evidence>
<dbReference type="STRING" id="65357.A0A024GC07"/>